<name>A0AB34IWH1_PRYPA</name>
<sequence>MLCILLLRCPFLDRRPSLVDKVLPVARNGPWVPRQKVGQEGGDDVDTAGPPFLVHVQPVAPPLLLARSVGGHISRRHPVEQRSTRADLCATEETDTDASSLKAKALPPMCRTAVGSETARLGTTASGRGLVADALHRTILNRPPRAFALFPLRRRMVPRHVDFCQEALREVLRLGSSEYAKKSARAKRGRECGACDPGPSDCADAAPAPARRKRTRRPKAELDEEKRELFGQVVDLRAAGVAQKHRFAWRFTTDGAARDGYGGRVLSYLESSRTGAELLRRLCDGAMARAACSARSGDTVVDFVARWEERLALPAWPADGRALAEVVHAVFYAVQRAAAEGGAARQILLLRNYSTDFHRANKRGIALASELQSPGSAQPPPPAAHTPSIGITALPSTFAARLATARLPGGSERRLRAHRRSLSGLTTRDLTCTICTEHGCIHTSGDGLLGCVIITSCGHPLHAVCAFEYVRHEYERRMLDHLPPLLDDLLGVPWANAWRTISCTEKAARVGLLFAPCPACRKEHAFAHFFAVCKHAPPSP</sequence>
<keyword evidence="2" id="KW-1185">Reference proteome</keyword>
<evidence type="ECO:0000313" key="1">
    <source>
        <dbReference type="EMBL" id="KAL1507516.1"/>
    </source>
</evidence>
<proteinExistence type="predicted"/>
<evidence type="ECO:0000313" key="2">
    <source>
        <dbReference type="Proteomes" id="UP001515480"/>
    </source>
</evidence>
<dbReference type="Proteomes" id="UP001515480">
    <property type="component" value="Unassembled WGS sequence"/>
</dbReference>
<evidence type="ECO:0008006" key="3">
    <source>
        <dbReference type="Google" id="ProtNLM"/>
    </source>
</evidence>
<reference evidence="1 2" key="1">
    <citation type="journal article" date="2024" name="Science">
        <title>Giant polyketide synthase enzymes in the biosynthesis of giant marine polyether toxins.</title>
        <authorList>
            <person name="Fallon T.R."/>
            <person name="Shende V.V."/>
            <person name="Wierzbicki I.H."/>
            <person name="Pendleton A.L."/>
            <person name="Watervoot N.F."/>
            <person name="Auber R.P."/>
            <person name="Gonzalez D.J."/>
            <person name="Wisecaver J.H."/>
            <person name="Moore B.S."/>
        </authorList>
    </citation>
    <scope>NUCLEOTIDE SEQUENCE [LARGE SCALE GENOMIC DNA]</scope>
    <source>
        <strain evidence="1 2">12B1</strain>
    </source>
</reference>
<accession>A0AB34IWH1</accession>
<dbReference type="AlphaFoldDB" id="A0AB34IWH1"/>
<gene>
    <name evidence="1" type="ORF">AB1Y20_007140</name>
</gene>
<protein>
    <recommendedName>
        <fullName evidence="3">RING-type domain-containing protein</fullName>
    </recommendedName>
</protein>
<organism evidence="1 2">
    <name type="scientific">Prymnesium parvum</name>
    <name type="common">Toxic golden alga</name>
    <dbReference type="NCBI Taxonomy" id="97485"/>
    <lineage>
        <taxon>Eukaryota</taxon>
        <taxon>Haptista</taxon>
        <taxon>Haptophyta</taxon>
        <taxon>Prymnesiophyceae</taxon>
        <taxon>Prymnesiales</taxon>
        <taxon>Prymnesiaceae</taxon>
        <taxon>Prymnesium</taxon>
    </lineage>
</organism>
<dbReference type="EMBL" id="JBGBPQ010000017">
    <property type="protein sequence ID" value="KAL1507516.1"/>
    <property type="molecule type" value="Genomic_DNA"/>
</dbReference>
<comment type="caution">
    <text evidence="1">The sequence shown here is derived from an EMBL/GenBank/DDBJ whole genome shotgun (WGS) entry which is preliminary data.</text>
</comment>